<dbReference type="Proteomes" id="UP000814128">
    <property type="component" value="Unassembled WGS sequence"/>
</dbReference>
<comment type="caution">
    <text evidence="1">The sequence shown here is derived from an EMBL/GenBank/DDBJ whole genome shotgun (WGS) entry which is preliminary data.</text>
</comment>
<organism evidence="1 2">
    <name type="scientific">Vararia minispora EC-137</name>
    <dbReference type="NCBI Taxonomy" id="1314806"/>
    <lineage>
        <taxon>Eukaryota</taxon>
        <taxon>Fungi</taxon>
        <taxon>Dikarya</taxon>
        <taxon>Basidiomycota</taxon>
        <taxon>Agaricomycotina</taxon>
        <taxon>Agaricomycetes</taxon>
        <taxon>Russulales</taxon>
        <taxon>Lachnocladiaceae</taxon>
        <taxon>Vararia</taxon>
    </lineage>
</organism>
<dbReference type="EMBL" id="MU273883">
    <property type="protein sequence ID" value="KAI0027546.1"/>
    <property type="molecule type" value="Genomic_DNA"/>
</dbReference>
<evidence type="ECO:0000313" key="2">
    <source>
        <dbReference type="Proteomes" id="UP000814128"/>
    </source>
</evidence>
<evidence type="ECO:0000313" key="1">
    <source>
        <dbReference type="EMBL" id="KAI0027546.1"/>
    </source>
</evidence>
<accession>A0ACB8Q8L8</accession>
<reference evidence="1" key="1">
    <citation type="submission" date="2021-02" db="EMBL/GenBank/DDBJ databases">
        <authorList>
            <consortium name="DOE Joint Genome Institute"/>
            <person name="Ahrendt S."/>
            <person name="Looney B.P."/>
            <person name="Miyauchi S."/>
            <person name="Morin E."/>
            <person name="Drula E."/>
            <person name="Courty P.E."/>
            <person name="Chicoki N."/>
            <person name="Fauchery L."/>
            <person name="Kohler A."/>
            <person name="Kuo A."/>
            <person name="Labutti K."/>
            <person name="Pangilinan J."/>
            <person name="Lipzen A."/>
            <person name="Riley R."/>
            <person name="Andreopoulos W."/>
            <person name="He G."/>
            <person name="Johnson J."/>
            <person name="Barry K.W."/>
            <person name="Grigoriev I.V."/>
            <person name="Nagy L."/>
            <person name="Hibbett D."/>
            <person name="Henrissat B."/>
            <person name="Matheny P.B."/>
            <person name="Labbe J."/>
            <person name="Martin F."/>
        </authorList>
    </citation>
    <scope>NUCLEOTIDE SEQUENCE</scope>
    <source>
        <strain evidence="1">EC-137</strain>
    </source>
</reference>
<keyword evidence="2" id="KW-1185">Reference proteome</keyword>
<gene>
    <name evidence="1" type="ORF">K488DRAFT_74459</name>
</gene>
<sequence>MAQTAPSSLSKFLSNVEGASENMPASLTRHHGVYPAIDPKSHIAGQTYRDKVVLITGASTGIGRETAILYARAGASVVLVARNAAVLEEARQAATRVGAEARVLAVCANVCVPERAEDAVKQAIEAFGRLDILIANAGVGVKPGQCLSEVDPLAWWSLFEVNVLGVYNFVRYAMAHLQKTNGYIIATSSGMAQLRYPGMSSYAISKMAVNRLVEFIDLEYPEVKTFALHPGTIRTGINAETPELPTPDSAALPAALSLHITAGKVDWMHGRYISANWDVEELEKDWKNKILEQRSLVAKLAIPT</sequence>
<name>A0ACB8Q8L8_9AGAM</name>
<protein>
    <submittedName>
        <fullName evidence="1">NAD-P-binding protein</fullName>
    </submittedName>
</protein>
<proteinExistence type="predicted"/>
<reference evidence="1" key="2">
    <citation type="journal article" date="2022" name="New Phytol.">
        <title>Evolutionary transition to the ectomycorrhizal habit in the genomes of a hyperdiverse lineage of mushroom-forming fungi.</title>
        <authorList>
            <person name="Looney B."/>
            <person name="Miyauchi S."/>
            <person name="Morin E."/>
            <person name="Drula E."/>
            <person name="Courty P.E."/>
            <person name="Kohler A."/>
            <person name="Kuo A."/>
            <person name="LaButti K."/>
            <person name="Pangilinan J."/>
            <person name="Lipzen A."/>
            <person name="Riley R."/>
            <person name="Andreopoulos W."/>
            <person name="He G."/>
            <person name="Johnson J."/>
            <person name="Nolan M."/>
            <person name="Tritt A."/>
            <person name="Barry K.W."/>
            <person name="Grigoriev I.V."/>
            <person name="Nagy L.G."/>
            <person name="Hibbett D."/>
            <person name="Henrissat B."/>
            <person name="Matheny P.B."/>
            <person name="Labbe J."/>
            <person name="Martin F.M."/>
        </authorList>
    </citation>
    <scope>NUCLEOTIDE SEQUENCE</scope>
    <source>
        <strain evidence="1">EC-137</strain>
    </source>
</reference>